<evidence type="ECO:0000256" key="2">
    <source>
        <dbReference type="ARBA" id="ARBA00022741"/>
    </source>
</evidence>
<accession>A0A3D8GP81</accession>
<keyword evidence="4 5" id="KW-0173">Coenzyme A biosynthesis</keyword>
<keyword evidence="5 8" id="KW-0808">Transferase</keyword>
<dbReference type="CDD" id="cd02022">
    <property type="entry name" value="DPCK"/>
    <property type="match status" value="1"/>
</dbReference>
<evidence type="ECO:0000256" key="6">
    <source>
        <dbReference type="NCBIfam" id="TIGR00152"/>
    </source>
</evidence>
<dbReference type="EC" id="2.7.1.24" evidence="5 6"/>
<feature type="transmembrane region" description="Helical" evidence="7">
    <location>
        <begin position="47"/>
        <end position="70"/>
    </location>
</feature>
<dbReference type="PANTHER" id="PTHR10695">
    <property type="entry name" value="DEPHOSPHO-COA KINASE-RELATED"/>
    <property type="match status" value="1"/>
</dbReference>
<dbReference type="SUPFAM" id="SSF52540">
    <property type="entry name" value="P-loop containing nucleoside triphosphate hydrolases"/>
    <property type="match status" value="1"/>
</dbReference>
<evidence type="ECO:0000256" key="5">
    <source>
        <dbReference type="HAMAP-Rule" id="MF_00376"/>
    </source>
</evidence>
<comment type="function">
    <text evidence="5">Catalyzes the phosphorylation of the 3'-hydroxyl group of dephosphocoenzyme A to form coenzyme A.</text>
</comment>
<keyword evidence="7" id="KW-0472">Membrane</keyword>
<evidence type="ECO:0000256" key="7">
    <source>
        <dbReference type="SAM" id="Phobius"/>
    </source>
</evidence>
<dbReference type="AlphaFoldDB" id="A0A3D8GP81"/>
<comment type="caution">
    <text evidence="8">The sequence shown here is derived from an EMBL/GenBank/DDBJ whole genome shotgun (WGS) entry which is preliminary data.</text>
</comment>
<evidence type="ECO:0000256" key="4">
    <source>
        <dbReference type="ARBA" id="ARBA00022993"/>
    </source>
</evidence>
<dbReference type="FunFam" id="3.40.50.300:FF:000485">
    <property type="entry name" value="Dephospho-CoA kinase CAB5"/>
    <property type="match status" value="1"/>
</dbReference>
<proteinExistence type="inferred from homology"/>
<dbReference type="NCBIfam" id="TIGR00152">
    <property type="entry name" value="dephospho-CoA kinase"/>
    <property type="match status" value="1"/>
</dbReference>
<keyword evidence="7" id="KW-0812">Transmembrane</keyword>
<dbReference type="GO" id="GO:0005737">
    <property type="term" value="C:cytoplasm"/>
    <property type="evidence" value="ECO:0007669"/>
    <property type="project" value="UniProtKB-SubCell"/>
</dbReference>
<comment type="similarity">
    <text evidence="1 5">Belongs to the CoaE family.</text>
</comment>
<dbReference type="PANTHER" id="PTHR10695:SF46">
    <property type="entry name" value="BIFUNCTIONAL COENZYME A SYNTHASE-RELATED"/>
    <property type="match status" value="1"/>
</dbReference>
<dbReference type="UniPathway" id="UPA00241">
    <property type="reaction ID" value="UER00356"/>
</dbReference>
<reference evidence="8 9" key="1">
    <citation type="submission" date="2018-07" db="EMBL/GenBank/DDBJ databases">
        <title>Bacillus sp. YLB-04 draft genome sequence.</title>
        <authorList>
            <person name="Yu L."/>
            <person name="Tang X."/>
        </authorList>
    </citation>
    <scope>NUCLEOTIDE SEQUENCE [LARGE SCALE GENOMIC DNA]</scope>
    <source>
        <strain evidence="8 9">YLB-04</strain>
    </source>
</reference>
<dbReference type="Gene3D" id="3.40.50.300">
    <property type="entry name" value="P-loop containing nucleotide triphosphate hydrolases"/>
    <property type="match status" value="1"/>
</dbReference>
<keyword evidence="9" id="KW-1185">Reference proteome</keyword>
<keyword evidence="3 5" id="KW-0067">ATP-binding</keyword>
<evidence type="ECO:0000313" key="9">
    <source>
        <dbReference type="Proteomes" id="UP000257144"/>
    </source>
</evidence>
<comment type="pathway">
    <text evidence="5">Cofactor biosynthesis; coenzyme A biosynthesis; CoA from (R)-pantothenate: step 5/5.</text>
</comment>
<evidence type="ECO:0000256" key="3">
    <source>
        <dbReference type="ARBA" id="ARBA00022840"/>
    </source>
</evidence>
<sequence>MLGLSPIYLSLAAAAMSSGFVYAGIKCSSYFSHWRWFEKISFFPGVLLIILGIWKLYSIGVIIMVLTIGLTGGIASGKSTVANMCKEMGIPVIDADIEARLAVEPSEPAYRKIVEAFGPGILLPNGELDRQALGALIFHDVAKRNLLNGIVHPEVRKRMAEKREAAEKSGAEVIILDIPLLFESKLTHLADRTLVVQVDWETQLSRLMARNSFSKEEAEARIRSQMPLSEKAALADAVIDNNKGIEETKRQLLEILARWRAEHVI</sequence>
<dbReference type="PROSITE" id="PS51219">
    <property type="entry name" value="DPCK"/>
    <property type="match status" value="1"/>
</dbReference>
<protein>
    <recommendedName>
        <fullName evidence="5 6">Dephospho-CoA kinase</fullName>
        <ecNumber evidence="5 6">2.7.1.24</ecNumber>
    </recommendedName>
    <alternativeName>
        <fullName evidence="5">Dephosphocoenzyme A kinase</fullName>
    </alternativeName>
</protein>
<dbReference type="GO" id="GO:0005524">
    <property type="term" value="F:ATP binding"/>
    <property type="evidence" value="ECO:0007669"/>
    <property type="project" value="UniProtKB-UniRule"/>
</dbReference>
<keyword evidence="2 5" id="KW-0547">Nucleotide-binding</keyword>
<dbReference type="InterPro" id="IPR027417">
    <property type="entry name" value="P-loop_NTPase"/>
</dbReference>
<dbReference type="InterPro" id="IPR001977">
    <property type="entry name" value="Depp_CoAkinase"/>
</dbReference>
<dbReference type="Proteomes" id="UP000257144">
    <property type="component" value="Unassembled WGS sequence"/>
</dbReference>
<feature type="binding site" evidence="5">
    <location>
        <begin position="75"/>
        <end position="80"/>
    </location>
    <ligand>
        <name>ATP</name>
        <dbReference type="ChEBI" id="CHEBI:30616"/>
    </ligand>
</feature>
<keyword evidence="5 8" id="KW-0418">Kinase</keyword>
<dbReference type="EMBL" id="QNQT01000006">
    <property type="protein sequence ID" value="RDU36228.1"/>
    <property type="molecule type" value="Genomic_DNA"/>
</dbReference>
<name>A0A3D8GP81_9BACI</name>
<keyword evidence="5" id="KW-0963">Cytoplasm</keyword>
<evidence type="ECO:0000256" key="1">
    <source>
        <dbReference type="ARBA" id="ARBA00009018"/>
    </source>
</evidence>
<dbReference type="GO" id="GO:0015937">
    <property type="term" value="P:coenzyme A biosynthetic process"/>
    <property type="evidence" value="ECO:0007669"/>
    <property type="project" value="UniProtKB-UniRule"/>
</dbReference>
<gene>
    <name evidence="5" type="primary">coaE</name>
    <name evidence="8" type="ORF">DRW41_14475</name>
</gene>
<comment type="subcellular location">
    <subcellularLocation>
        <location evidence="5">Cytoplasm</location>
    </subcellularLocation>
</comment>
<dbReference type="Pfam" id="PF01121">
    <property type="entry name" value="CoaE"/>
    <property type="match status" value="1"/>
</dbReference>
<comment type="catalytic activity">
    <reaction evidence="5">
        <text>3'-dephospho-CoA + ATP = ADP + CoA + H(+)</text>
        <dbReference type="Rhea" id="RHEA:18245"/>
        <dbReference type="ChEBI" id="CHEBI:15378"/>
        <dbReference type="ChEBI" id="CHEBI:30616"/>
        <dbReference type="ChEBI" id="CHEBI:57287"/>
        <dbReference type="ChEBI" id="CHEBI:57328"/>
        <dbReference type="ChEBI" id="CHEBI:456216"/>
        <dbReference type="EC" id="2.7.1.24"/>
    </reaction>
</comment>
<keyword evidence="7" id="KW-1133">Transmembrane helix</keyword>
<dbReference type="HAMAP" id="MF_00376">
    <property type="entry name" value="Dephospho_CoA_kinase"/>
    <property type="match status" value="1"/>
</dbReference>
<dbReference type="GO" id="GO:0004140">
    <property type="term" value="F:dephospho-CoA kinase activity"/>
    <property type="evidence" value="ECO:0007669"/>
    <property type="project" value="UniProtKB-UniRule"/>
</dbReference>
<evidence type="ECO:0000313" key="8">
    <source>
        <dbReference type="EMBL" id="RDU36228.1"/>
    </source>
</evidence>
<organism evidence="8 9">
    <name type="scientific">Neobacillus piezotolerans</name>
    <dbReference type="NCBI Taxonomy" id="2259171"/>
    <lineage>
        <taxon>Bacteria</taxon>
        <taxon>Bacillati</taxon>
        <taxon>Bacillota</taxon>
        <taxon>Bacilli</taxon>
        <taxon>Bacillales</taxon>
        <taxon>Bacillaceae</taxon>
        <taxon>Neobacillus</taxon>
    </lineage>
</organism>